<name>A0A8S3SBV9_MYTED</name>
<evidence type="ECO:0000256" key="3">
    <source>
        <dbReference type="ARBA" id="ARBA00022499"/>
    </source>
</evidence>
<dbReference type="PROSITE" id="PS50157">
    <property type="entry name" value="ZINC_FINGER_C2H2_2"/>
    <property type="match status" value="16"/>
</dbReference>
<keyword evidence="4" id="KW-0479">Metal-binding</keyword>
<dbReference type="FunFam" id="3.30.160.60:FF:000759">
    <property type="entry name" value="zinc finger protein 16"/>
    <property type="match status" value="1"/>
</dbReference>
<dbReference type="Proteomes" id="UP000683360">
    <property type="component" value="Unassembled WGS sequence"/>
</dbReference>
<evidence type="ECO:0000256" key="2">
    <source>
        <dbReference type="ARBA" id="ARBA00006991"/>
    </source>
</evidence>
<feature type="domain" description="C2H2-type" evidence="15">
    <location>
        <begin position="1065"/>
        <end position="1092"/>
    </location>
</feature>
<dbReference type="GO" id="GO:0000978">
    <property type="term" value="F:RNA polymerase II cis-regulatory region sequence-specific DNA binding"/>
    <property type="evidence" value="ECO:0007669"/>
    <property type="project" value="TreeGrafter"/>
</dbReference>
<evidence type="ECO:0000256" key="9">
    <source>
        <dbReference type="ARBA" id="ARBA00023015"/>
    </source>
</evidence>
<dbReference type="GO" id="GO:0001227">
    <property type="term" value="F:DNA-binding transcription repressor activity, RNA polymerase II-specific"/>
    <property type="evidence" value="ECO:0007669"/>
    <property type="project" value="TreeGrafter"/>
</dbReference>
<feature type="region of interest" description="Disordered" evidence="14">
    <location>
        <begin position="617"/>
        <end position="643"/>
    </location>
</feature>
<feature type="region of interest" description="Disordered" evidence="14">
    <location>
        <begin position="451"/>
        <end position="495"/>
    </location>
</feature>
<dbReference type="SMART" id="SM00384">
    <property type="entry name" value="AT_hook"/>
    <property type="match status" value="4"/>
</dbReference>
<dbReference type="PRINTS" id="PR00929">
    <property type="entry name" value="ATHOOK"/>
</dbReference>
<feature type="compositionally biased region" description="Acidic residues" evidence="14">
    <location>
        <begin position="580"/>
        <end position="599"/>
    </location>
</feature>
<dbReference type="PANTHER" id="PTHR24399">
    <property type="entry name" value="ZINC FINGER AND BTB DOMAIN-CONTAINING"/>
    <property type="match status" value="1"/>
</dbReference>
<keyword evidence="7" id="KW-0862">Zinc</keyword>
<evidence type="ECO:0000256" key="14">
    <source>
        <dbReference type="SAM" id="MobiDB-lite"/>
    </source>
</evidence>
<proteinExistence type="inferred from homology"/>
<feature type="domain" description="C2H2-type" evidence="15">
    <location>
        <begin position="1177"/>
        <end position="1204"/>
    </location>
</feature>
<dbReference type="SUPFAM" id="SSF57667">
    <property type="entry name" value="beta-beta-alpha zinc fingers"/>
    <property type="match status" value="8"/>
</dbReference>
<accession>A0A8S3SBV9</accession>
<comment type="similarity">
    <text evidence="2">Belongs to the krueppel C2H2-type zinc-finger protein family.</text>
</comment>
<feature type="compositionally biased region" description="Basic and acidic residues" evidence="14">
    <location>
        <begin position="13"/>
        <end position="36"/>
    </location>
</feature>
<keyword evidence="11" id="KW-0804">Transcription</keyword>
<keyword evidence="3" id="KW-1017">Isopeptide bond</keyword>
<feature type="domain" description="C2H2-type" evidence="15">
    <location>
        <begin position="1009"/>
        <end position="1036"/>
    </location>
</feature>
<dbReference type="FunFam" id="3.30.160.60:FF:000100">
    <property type="entry name" value="Zinc finger 45-like"/>
    <property type="match status" value="2"/>
</dbReference>
<dbReference type="InterPro" id="IPR013087">
    <property type="entry name" value="Znf_C2H2_type"/>
</dbReference>
<keyword evidence="6 13" id="KW-0863">Zinc-finger</keyword>
<evidence type="ECO:0000256" key="8">
    <source>
        <dbReference type="ARBA" id="ARBA00022843"/>
    </source>
</evidence>
<dbReference type="EMBL" id="CAJPWZ010001411">
    <property type="protein sequence ID" value="CAG2214477.1"/>
    <property type="molecule type" value="Genomic_DNA"/>
</dbReference>
<keyword evidence="10" id="KW-0238">DNA-binding</keyword>
<evidence type="ECO:0000256" key="7">
    <source>
        <dbReference type="ARBA" id="ARBA00022833"/>
    </source>
</evidence>
<dbReference type="FunFam" id="3.30.160.60:FF:000690">
    <property type="entry name" value="Zinc finger protein 354C"/>
    <property type="match status" value="1"/>
</dbReference>
<evidence type="ECO:0000256" key="11">
    <source>
        <dbReference type="ARBA" id="ARBA00023163"/>
    </source>
</evidence>
<keyword evidence="9" id="KW-0805">Transcription regulation</keyword>
<protein>
    <submittedName>
        <fullName evidence="16">KRAB</fullName>
    </submittedName>
</protein>
<feature type="compositionally biased region" description="Basic and acidic residues" evidence="14">
    <location>
        <begin position="288"/>
        <end position="338"/>
    </location>
</feature>
<keyword evidence="17" id="KW-1185">Reference proteome</keyword>
<feature type="domain" description="C2H2-type" evidence="15">
    <location>
        <begin position="1121"/>
        <end position="1148"/>
    </location>
</feature>
<evidence type="ECO:0000256" key="6">
    <source>
        <dbReference type="ARBA" id="ARBA00022771"/>
    </source>
</evidence>
<feature type="compositionally biased region" description="Basic and acidic residues" evidence="14">
    <location>
        <begin position="236"/>
        <end position="279"/>
    </location>
</feature>
<dbReference type="GO" id="GO:0005654">
    <property type="term" value="C:nucleoplasm"/>
    <property type="evidence" value="ECO:0007669"/>
    <property type="project" value="TreeGrafter"/>
</dbReference>
<feature type="region of interest" description="Disordered" evidence="14">
    <location>
        <begin position="547"/>
        <end position="605"/>
    </location>
</feature>
<feature type="domain" description="C2H2-type" evidence="15">
    <location>
        <begin position="1205"/>
        <end position="1233"/>
    </location>
</feature>
<dbReference type="Pfam" id="PF13894">
    <property type="entry name" value="zf-C2H2_4"/>
    <property type="match status" value="1"/>
</dbReference>
<feature type="domain" description="C2H2-type" evidence="15">
    <location>
        <begin position="746"/>
        <end position="773"/>
    </location>
</feature>
<feature type="domain" description="C2H2-type" evidence="15">
    <location>
        <begin position="946"/>
        <end position="974"/>
    </location>
</feature>
<feature type="compositionally biased region" description="Basic and acidic residues" evidence="14">
    <location>
        <begin position="141"/>
        <end position="155"/>
    </location>
</feature>
<comment type="subcellular location">
    <subcellularLocation>
        <location evidence="1">Nucleus</location>
    </subcellularLocation>
</comment>
<feature type="region of interest" description="Disordered" evidence="14">
    <location>
        <begin position="223"/>
        <end position="364"/>
    </location>
</feature>
<sequence length="1383" mass="157230">MPTTPRRAAAANKKVEDSDGDLKDDQKKDTNKKDATAEEVSDGNSRGRGRPKKDLSTPNKDAIDEEEETSTDSTRKRQGRTKKDILVPETTETPERRGRGRSRKDTPGTPAVKDSEESKKGRGRPKKNEEKDGNDEIGSPSDEKRGRGRPKKDLNDTDTTESDLNSGSDKERIEVTLPGRGTVIIKSEPDDTFHMSTRRKTGFSCECGQSFSVEYLLEDHQRRCKKAETGTPNVRKTKETPKEKAKDTPKEKPKVTSKEKSKETPKEKPRETPRRKPELKANINPKSGNDKAETETSKDLKKSEPSESEKDSADTVESSVKETNDSDNQNKSEEKDIDMPMETILVRPPGVSKEISTPVSRSKATEVKKILVVTPEGLKRQSVPQPAVLKVEKKPVTPSTRVMVMPKPKSAEKKVVVLMGTKETEVSIDAIDDDKEEVELEAVTYQAVAIEGQQEPVIEPEEPSSNVETNGEETEDIKASETMETETVNDGDVQTAQQEVQIVEVDAVTGQVIVVQEGQQKVESNESAEQVQVVELEASAEKMALLQESLGKMEVDPIEEGAKTEEHKDQDEREEGEVKEGDDDDEENEEDEEILDDGALDGKRKITDDETWTPLAKRIRRSLATPATGTKIKSSYRPKKQPKNALSLLSEAAKKTMEKAKEENVELDPVQLKIFESLVSVAVKDEDIDEDEEDDVMEVRVIKQEESAEGIELDEDGEVAAVIYNDDEEALVDISVIESMVDLESAECGICFMKFKNSKYMRNHLVTHTGNKKFTCEVCSKRFMRKYDLQQHMMRVHSFIKAARGKIISSEEELLASNSEADLKTCQYCQTHFTTQFMLDAHLEEKHSEERPFECPVCQSKFPTQKKLVRHKDSVHSERQHQCEHCEKSFRYCDKTFDNLHEYQQHIRTHTEAEDRIFQCDQCPKRFFKQAHLKRHIMTHSTVRCYECTYCAKAYKDPDTLRKHIRFIHKSAEEDGNRKEYPCPFCDKVFYSNGHRKRHLIKHTGERPFKCEECGKGFTEKRSLQNHQRIHSGERPYSCKICGKAFIQLSHLNRHTFLHTQIRNFECEECGKKFFENADLQKHQRIHSKDKPYKCEFCGIGFSQPNILKCHRRRHTGEKPYVCDICNRAFIQMGALQTHRRLHTGERPFKCSYCGQGFVSKERMKFHTYIHTGITPHICHICGKGFRLKFKLQSHLDSHEGVYRYQCKICNKGFLEKTKLNRHIKQIHDDPSNPDTDSYIENNIRIIQRPDPATPKFQIVELHPDDEATTTHVIVEDDTLRNFSEIAVNSMSQPAANEEVIETTQTVPGSYEIQTSEGDSTNAVQHIQFDSESGEITASGGTTLFDGTTTINLPEGIIYEGMENGEEVVYVVIPEDNQTVILS</sequence>
<feature type="domain" description="C2H2-type" evidence="15">
    <location>
        <begin position="981"/>
        <end position="1008"/>
    </location>
</feature>
<gene>
    <name evidence="16" type="ORF">MEDL_28310</name>
</gene>
<feature type="domain" description="C2H2-type" evidence="15">
    <location>
        <begin position="1093"/>
        <end position="1120"/>
    </location>
</feature>
<dbReference type="SMART" id="SM00355">
    <property type="entry name" value="ZnF_C2H2"/>
    <property type="match status" value="16"/>
</dbReference>
<feature type="domain" description="C2H2-type" evidence="15">
    <location>
        <begin position="774"/>
        <end position="802"/>
    </location>
</feature>
<feature type="region of interest" description="Disordered" evidence="14">
    <location>
        <begin position="1"/>
        <end position="196"/>
    </location>
</feature>
<feature type="domain" description="C2H2-type" evidence="15">
    <location>
        <begin position="853"/>
        <end position="881"/>
    </location>
</feature>
<dbReference type="FunFam" id="3.30.160.60:FF:000557">
    <property type="entry name" value="zinc finger and SCAN domain-containing protein 29"/>
    <property type="match status" value="1"/>
</dbReference>
<dbReference type="Gene3D" id="3.30.160.60">
    <property type="entry name" value="Classic Zinc Finger"/>
    <property type="match status" value="13"/>
</dbReference>
<dbReference type="Pfam" id="PF00096">
    <property type="entry name" value="zf-C2H2"/>
    <property type="match status" value="7"/>
</dbReference>
<evidence type="ECO:0000256" key="1">
    <source>
        <dbReference type="ARBA" id="ARBA00004123"/>
    </source>
</evidence>
<feature type="domain" description="C2H2-type" evidence="15">
    <location>
        <begin position="1149"/>
        <end position="1176"/>
    </location>
</feature>
<feature type="compositionally biased region" description="Basic and acidic residues" evidence="14">
    <location>
        <begin position="113"/>
        <end position="131"/>
    </location>
</feature>
<evidence type="ECO:0000313" key="16">
    <source>
        <dbReference type="EMBL" id="CAG2214477.1"/>
    </source>
</evidence>
<organism evidence="16 17">
    <name type="scientific">Mytilus edulis</name>
    <name type="common">Blue mussel</name>
    <dbReference type="NCBI Taxonomy" id="6550"/>
    <lineage>
        <taxon>Eukaryota</taxon>
        <taxon>Metazoa</taxon>
        <taxon>Spiralia</taxon>
        <taxon>Lophotrochozoa</taxon>
        <taxon>Mollusca</taxon>
        <taxon>Bivalvia</taxon>
        <taxon>Autobranchia</taxon>
        <taxon>Pteriomorphia</taxon>
        <taxon>Mytilida</taxon>
        <taxon>Mytiloidea</taxon>
        <taxon>Mytilidae</taxon>
        <taxon>Mytilinae</taxon>
        <taxon>Mytilus</taxon>
    </lineage>
</organism>
<evidence type="ECO:0000256" key="4">
    <source>
        <dbReference type="ARBA" id="ARBA00022723"/>
    </source>
</evidence>
<evidence type="ECO:0000256" key="5">
    <source>
        <dbReference type="ARBA" id="ARBA00022737"/>
    </source>
</evidence>
<dbReference type="FunFam" id="3.30.160.60:FF:000624">
    <property type="entry name" value="zinc finger protein 697"/>
    <property type="match status" value="1"/>
</dbReference>
<feature type="compositionally biased region" description="Basic and acidic residues" evidence="14">
    <location>
        <begin position="551"/>
        <end position="579"/>
    </location>
</feature>
<dbReference type="FunFam" id="3.30.160.60:FF:000188">
    <property type="entry name" value="Zinc finger protein 787"/>
    <property type="match status" value="1"/>
</dbReference>
<keyword evidence="12" id="KW-0539">Nucleus</keyword>
<dbReference type="InterPro" id="IPR017956">
    <property type="entry name" value="AT_hook_DNA-bd_motif"/>
</dbReference>
<feature type="domain" description="C2H2-type" evidence="15">
    <location>
        <begin position="1037"/>
        <end position="1064"/>
    </location>
</feature>
<dbReference type="PANTHER" id="PTHR24399:SF70">
    <property type="entry name" value="C2H2-TYPE DOMAIN-CONTAINING PROTEIN"/>
    <property type="match status" value="1"/>
</dbReference>
<evidence type="ECO:0000313" key="17">
    <source>
        <dbReference type="Proteomes" id="UP000683360"/>
    </source>
</evidence>
<keyword evidence="5" id="KW-0677">Repeat</keyword>
<reference evidence="16" key="1">
    <citation type="submission" date="2021-03" db="EMBL/GenBank/DDBJ databases">
        <authorList>
            <person name="Bekaert M."/>
        </authorList>
    </citation>
    <scope>NUCLEOTIDE SEQUENCE</scope>
</reference>
<evidence type="ECO:0000259" key="15">
    <source>
        <dbReference type="PROSITE" id="PS50157"/>
    </source>
</evidence>
<keyword evidence="8" id="KW-0832">Ubl conjugation</keyword>
<dbReference type="PROSITE" id="PS00028">
    <property type="entry name" value="ZINC_FINGER_C2H2_1"/>
    <property type="match status" value="15"/>
</dbReference>
<dbReference type="GO" id="GO:0008270">
    <property type="term" value="F:zinc ion binding"/>
    <property type="evidence" value="ECO:0007669"/>
    <property type="project" value="UniProtKB-KW"/>
</dbReference>
<feature type="domain" description="C2H2-type" evidence="15">
    <location>
        <begin position="881"/>
        <end position="915"/>
    </location>
</feature>
<evidence type="ECO:0000256" key="10">
    <source>
        <dbReference type="ARBA" id="ARBA00023125"/>
    </source>
</evidence>
<dbReference type="InterPro" id="IPR036236">
    <property type="entry name" value="Znf_C2H2_sf"/>
</dbReference>
<evidence type="ECO:0000256" key="12">
    <source>
        <dbReference type="ARBA" id="ARBA00023242"/>
    </source>
</evidence>
<dbReference type="OrthoDB" id="8117402at2759"/>
<feature type="domain" description="C2H2-type" evidence="15">
    <location>
        <begin position="824"/>
        <end position="852"/>
    </location>
</feature>
<dbReference type="FunFam" id="3.30.160.60:FF:000060">
    <property type="entry name" value="zinc finger protein 436"/>
    <property type="match status" value="1"/>
</dbReference>
<evidence type="ECO:0000256" key="13">
    <source>
        <dbReference type="PROSITE-ProRule" id="PRU00042"/>
    </source>
</evidence>
<feature type="domain" description="C2H2-type" evidence="15">
    <location>
        <begin position="918"/>
        <end position="945"/>
    </location>
</feature>
<comment type="caution">
    <text evidence="16">The sequence shown here is derived from an EMBL/GenBank/DDBJ whole genome shotgun (WGS) entry which is preliminary data.</text>
</comment>